<dbReference type="Gene3D" id="3.40.50.300">
    <property type="entry name" value="P-loop containing nucleotide triphosphate hydrolases"/>
    <property type="match status" value="1"/>
</dbReference>
<dbReference type="GO" id="GO:0030163">
    <property type="term" value="P:protein catabolic process"/>
    <property type="evidence" value="ECO:0007669"/>
    <property type="project" value="EnsemblFungi"/>
</dbReference>
<dbReference type="PANTHER" id="PTHR43655:SF2">
    <property type="entry name" value="AFG3 LIKE MATRIX AAA PEPTIDASE SUBUNIT 2, ISOFORM A"/>
    <property type="match status" value="1"/>
</dbReference>
<dbReference type="GO" id="GO:0030150">
    <property type="term" value="P:protein import into mitochondrial matrix"/>
    <property type="evidence" value="ECO:0007669"/>
    <property type="project" value="EnsemblFungi"/>
</dbReference>
<keyword evidence="20" id="KW-1185">Reference proteome</keyword>
<dbReference type="InterPro" id="IPR003959">
    <property type="entry name" value="ATPase_AAA_core"/>
</dbReference>
<comment type="similarity">
    <text evidence="4">In the N-terminal section; belongs to the AAA ATPase family.</text>
</comment>
<dbReference type="Pfam" id="PF01434">
    <property type="entry name" value="Peptidase_M41"/>
    <property type="match status" value="1"/>
</dbReference>
<sequence>MGLLVFPETCCHISTTSESHIKIHCEASAVQAGIPLYFSNIQRFQRTSKGGKGAKGRQKKQDKKDEPEFKNLGEYFKSKEFAKTIYLTVGSIFLLNLISSSNPNENPETDALTFQEFKTKYLEKGLVKKLYVVNKFLVEAELLPQAVPENKAQTGLFGSFSSPTVVAFTIGSVDTFEEQMDQLQDKLKISPDDRIPITYVDRASVFQYLLPFLPTIILLGGLYFITRKVNGGASGGAGGGGPFGGMFGVGKSKAKLFNKETDIKVQFKDVAGCNEAKQEIMEFVHFLKNPDKYTALGAKIPRGAILSGPPGTGKTLLAKATAGEAGVPFLSVSGSEFVEMFVGVGASRVRDLFEQGRKMAPSIIFVDEIDAIGKERGKGGAMGGSNDEREATLNQLLVEMDGFSTTDQVVVLAGTNRPDVLDSALMRPGRFDRHIQIDAPDVEGRKAIYLVHMRKLNLDKRFTTLQSEREELAGKLAALTPGFAGADIANACNEAALIAARHNDPCIELHHFEQAIERVIAGLEKKSKVLSPQEKKTVAYHEAGHAVCGWYLQYADPLLKVSIIPRGQGALGYAQYLPPDQYLISEEQFHHRMIMALGGRVSEELHFPSVTSGAHDDFKKVTQMANSMVTALGMSRKVGYVSYDENDGGFQVNKPFSDKTARTIDLEVKKIVNEAHAKCKKLLTENLEKVDKVAKELLTKEAITREDMIRLLGPRPFPERNEAFEKYLDPKYDKKIDDTAPATN</sequence>
<evidence type="ECO:0000256" key="3">
    <source>
        <dbReference type="ARBA" id="ARBA00010044"/>
    </source>
</evidence>
<dbReference type="GO" id="GO:0046872">
    <property type="term" value="F:metal ion binding"/>
    <property type="evidence" value="ECO:0007669"/>
    <property type="project" value="UniProtKB-KW"/>
</dbReference>
<dbReference type="OrthoDB" id="1413014at2759"/>
<dbReference type="SMART" id="SM00382">
    <property type="entry name" value="AAA"/>
    <property type="match status" value="1"/>
</dbReference>
<keyword evidence="14" id="KW-0496">Mitochondrion</keyword>
<dbReference type="eggNOG" id="KOG0731">
    <property type="taxonomic scope" value="Eukaryota"/>
</dbReference>
<dbReference type="KEGG" id="tdl:TDEL_0H02770"/>
<evidence type="ECO:0000256" key="8">
    <source>
        <dbReference type="ARBA" id="ARBA00022741"/>
    </source>
</evidence>
<dbReference type="PANTHER" id="PTHR43655">
    <property type="entry name" value="ATP-DEPENDENT PROTEASE"/>
    <property type="match status" value="1"/>
</dbReference>
<evidence type="ECO:0000256" key="5">
    <source>
        <dbReference type="ARBA" id="ARBA00022670"/>
    </source>
</evidence>
<dbReference type="InterPro" id="IPR003960">
    <property type="entry name" value="ATPase_AAA_CS"/>
</dbReference>
<dbReference type="GO" id="GO:0034982">
    <property type="term" value="P:mitochondrial protein processing"/>
    <property type="evidence" value="ECO:0007669"/>
    <property type="project" value="TreeGrafter"/>
</dbReference>
<dbReference type="RefSeq" id="XP_003683347.1">
    <property type="nucleotide sequence ID" value="XM_003683299.1"/>
</dbReference>
<organism evidence="19 20">
    <name type="scientific">Torulaspora delbrueckii</name>
    <name type="common">Yeast</name>
    <name type="synonym">Candida colliculosa</name>
    <dbReference type="NCBI Taxonomy" id="4950"/>
    <lineage>
        <taxon>Eukaryota</taxon>
        <taxon>Fungi</taxon>
        <taxon>Dikarya</taxon>
        <taxon>Ascomycota</taxon>
        <taxon>Saccharomycotina</taxon>
        <taxon>Saccharomycetes</taxon>
        <taxon>Saccharomycetales</taxon>
        <taxon>Saccharomycetaceae</taxon>
        <taxon>Torulaspora</taxon>
    </lineage>
</organism>
<dbReference type="InterPro" id="IPR050928">
    <property type="entry name" value="ATP-dep_Zn_Metalloprotease"/>
</dbReference>
<keyword evidence="11" id="KW-0067">ATP-binding</keyword>
<comment type="cofactor">
    <cofactor evidence="1">
        <name>Zn(2+)</name>
        <dbReference type="ChEBI" id="CHEBI:29105"/>
    </cofactor>
</comment>
<keyword evidence="13" id="KW-0482">Metalloprotease</keyword>
<keyword evidence="8" id="KW-0547">Nucleotide-binding</keyword>
<dbReference type="GeneID" id="11501379"/>
<dbReference type="GO" id="GO:0005745">
    <property type="term" value="C:m-AAA complex"/>
    <property type="evidence" value="ECO:0007669"/>
    <property type="project" value="EnsemblFungi"/>
</dbReference>
<evidence type="ECO:0000256" key="11">
    <source>
        <dbReference type="ARBA" id="ARBA00022840"/>
    </source>
</evidence>
<comment type="catalytic activity">
    <reaction evidence="16">
        <text>ATP + H2O = ADP + phosphate + H(+)</text>
        <dbReference type="Rhea" id="RHEA:13065"/>
        <dbReference type="ChEBI" id="CHEBI:15377"/>
        <dbReference type="ChEBI" id="CHEBI:15378"/>
        <dbReference type="ChEBI" id="CHEBI:30616"/>
        <dbReference type="ChEBI" id="CHEBI:43474"/>
        <dbReference type="ChEBI" id="CHEBI:456216"/>
    </reaction>
    <physiologicalReaction direction="left-to-right" evidence="16">
        <dbReference type="Rhea" id="RHEA:13066"/>
    </physiologicalReaction>
</comment>
<dbReference type="InterPro" id="IPR000642">
    <property type="entry name" value="Peptidase_M41"/>
</dbReference>
<dbReference type="Gene3D" id="1.10.8.60">
    <property type="match status" value="1"/>
</dbReference>
<dbReference type="CDD" id="cd19501">
    <property type="entry name" value="RecA-like_FtsH"/>
    <property type="match status" value="1"/>
</dbReference>
<evidence type="ECO:0000313" key="19">
    <source>
        <dbReference type="EMBL" id="CCE94136.1"/>
    </source>
</evidence>
<name>G8ZZU2_TORDE</name>
<keyword evidence="9" id="KW-0378">Hydrolase</keyword>
<feature type="domain" description="AAA+ ATPase" evidence="18">
    <location>
        <begin position="300"/>
        <end position="441"/>
    </location>
</feature>
<keyword evidence="7" id="KW-0479">Metal-binding</keyword>
<evidence type="ECO:0000256" key="9">
    <source>
        <dbReference type="ARBA" id="ARBA00022801"/>
    </source>
</evidence>
<evidence type="ECO:0000256" key="10">
    <source>
        <dbReference type="ARBA" id="ARBA00022833"/>
    </source>
</evidence>
<keyword evidence="5" id="KW-0645">Protease</keyword>
<dbReference type="FunCoup" id="G8ZZU2">
    <property type="interactions" value="526"/>
</dbReference>
<keyword evidence="6" id="KW-0812">Transmembrane</keyword>
<dbReference type="Proteomes" id="UP000005627">
    <property type="component" value="Chromosome 8"/>
</dbReference>
<dbReference type="GO" id="GO:0140567">
    <property type="term" value="F:membrane protein dislocase activity"/>
    <property type="evidence" value="ECO:0007669"/>
    <property type="project" value="EnsemblFungi"/>
</dbReference>
<dbReference type="FunFam" id="1.20.58.760:FF:000003">
    <property type="entry name" value="AFG3-like AAA ATPase 2"/>
    <property type="match status" value="1"/>
</dbReference>
<comment type="subcellular location">
    <subcellularLocation>
        <location evidence="2">Mitochondrion membrane</location>
        <topology evidence="2">Multi-pass membrane protein</topology>
    </subcellularLocation>
</comment>
<dbReference type="GO" id="GO:0004176">
    <property type="term" value="F:ATP-dependent peptidase activity"/>
    <property type="evidence" value="ECO:0007669"/>
    <property type="project" value="InterPro"/>
</dbReference>
<dbReference type="GO" id="GO:0005524">
    <property type="term" value="F:ATP binding"/>
    <property type="evidence" value="ECO:0007669"/>
    <property type="project" value="UniProtKB-KW"/>
</dbReference>
<dbReference type="SUPFAM" id="SSF140990">
    <property type="entry name" value="FtsH protease domain-like"/>
    <property type="match status" value="1"/>
</dbReference>
<evidence type="ECO:0000256" key="7">
    <source>
        <dbReference type="ARBA" id="ARBA00022723"/>
    </source>
</evidence>
<dbReference type="STRING" id="1076872.G8ZZU2"/>
<dbReference type="GO" id="GO:0065003">
    <property type="term" value="P:protein-containing complex assembly"/>
    <property type="evidence" value="ECO:0007669"/>
    <property type="project" value="EnsemblFungi"/>
</dbReference>
<dbReference type="SUPFAM" id="SSF52540">
    <property type="entry name" value="P-loop containing nucleoside triphosphate hydrolases"/>
    <property type="match status" value="1"/>
</dbReference>
<evidence type="ECO:0000256" key="17">
    <source>
        <dbReference type="ARBA" id="ARBA00065348"/>
    </source>
</evidence>
<dbReference type="HAMAP" id="MF_01458">
    <property type="entry name" value="FtsH"/>
    <property type="match status" value="1"/>
</dbReference>
<dbReference type="GO" id="GO:0004222">
    <property type="term" value="F:metalloendopeptidase activity"/>
    <property type="evidence" value="ECO:0007669"/>
    <property type="project" value="InterPro"/>
</dbReference>
<proteinExistence type="inferred from homology"/>
<reference evidence="19 20" key="1">
    <citation type="journal article" date="2011" name="Proc. Natl. Acad. Sci. U.S.A.">
        <title>Evolutionary erosion of yeast sex chromosomes by mating-type switching accidents.</title>
        <authorList>
            <person name="Gordon J.L."/>
            <person name="Armisen D."/>
            <person name="Proux-Wera E."/>
            <person name="Oheigeartaigh S.S."/>
            <person name="Byrne K.P."/>
            <person name="Wolfe K.H."/>
        </authorList>
    </citation>
    <scope>NUCLEOTIDE SEQUENCE [LARGE SCALE GENOMIC DNA]</scope>
    <source>
        <strain evidence="20">ATCC 10662 / CBS 1146 / NBRC 0425 / NCYC 2629 / NRRL Y-866</strain>
    </source>
</reference>
<accession>G8ZZU2</accession>
<evidence type="ECO:0000256" key="16">
    <source>
        <dbReference type="ARBA" id="ARBA00048778"/>
    </source>
</evidence>
<evidence type="ECO:0000256" key="4">
    <source>
        <dbReference type="ARBA" id="ARBA00010550"/>
    </source>
</evidence>
<dbReference type="InParanoid" id="G8ZZU2"/>
<dbReference type="PROSITE" id="PS00674">
    <property type="entry name" value="AAA"/>
    <property type="match status" value="1"/>
</dbReference>
<evidence type="ECO:0000313" key="20">
    <source>
        <dbReference type="Proteomes" id="UP000005627"/>
    </source>
</evidence>
<dbReference type="InterPro" id="IPR003593">
    <property type="entry name" value="AAA+_ATPase"/>
</dbReference>
<dbReference type="FunFam" id="3.40.50.300:FF:000001">
    <property type="entry name" value="ATP-dependent zinc metalloprotease FtsH"/>
    <property type="match status" value="1"/>
</dbReference>
<comment type="subunit">
    <text evidence="17">Component of the 850 kDa m-AAA protease complex, a heterohexamer composed of YTA12/RCA1 and YTA10/AFG3. Associates with the prohibitin complex, composed of PHB1 and PHB2, inhibiting the activity of the m-AAA protease complex.</text>
</comment>
<dbReference type="EMBL" id="HE616749">
    <property type="protein sequence ID" value="CCE94136.1"/>
    <property type="molecule type" value="Genomic_DNA"/>
</dbReference>
<dbReference type="Gene3D" id="1.20.58.760">
    <property type="entry name" value="Peptidase M41"/>
    <property type="match status" value="1"/>
</dbReference>
<dbReference type="FunFam" id="1.10.8.60:FF:000019">
    <property type="entry name" value="AFG3-like AAA ATPase 2"/>
    <property type="match status" value="1"/>
</dbReference>
<evidence type="ECO:0000256" key="12">
    <source>
        <dbReference type="ARBA" id="ARBA00022989"/>
    </source>
</evidence>
<dbReference type="Pfam" id="PF00004">
    <property type="entry name" value="AAA"/>
    <property type="match status" value="1"/>
</dbReference>
<dbReference type="GO" id="GO:0006465">
    <property type="term" value="P:signal peptide processing"/>
    <property type="evidence" value="ECO:0007669"/>
    <property type="project" value="EnsemblFungi"/>
</dbReference>
<dbReference type="HOGENOM" id="CLU_000688_16_2_1"/>
<dbReference type="InterPro" id="IPR037219">
    <property type="entry name" value="Peptidase_M41-like"/>
</dbReference>
<keyword evidence="10" id="KW-0862">Zinc</keyword>
<dbReference type="GO" id="GO:0097002">
    <property type="term" value="C:mitochondrial inner boundary membrane"/>
    <property type="evidence" value="ECO:0007669"/>
    <property type="project" value="EnsemblFungi"/>
</dbReference>
<evidence type="ECO:0000256" key="1">
    <source>
        <dbReference type="ARBA" id="ARBA00001947"/>
    </source>
</evidence>
<comment type="similarity">
    <text evidence="3">In the C-terminal section; belongs to the peptidase M41 family.</text>
</comment>
<evidence type="ECO:0000259" key="18">
    <source>
        <dbReference type="SMART" id="SM00382"/>
    </source>
</evidence>
<gene>
    <name evidence="19" type="primary">TDEL0H02770</name>
    <name evidence="19" type="ORF">TDEL_0H02770</name>
</gene>
<dbReference type="MEROPS" id="M41.002"/>
<protein>
    <recommendedName>
        <fullName evidence="18">AAA+ ATPase domain-containing protein</fullName>
    </recommendedName>
</protein>
<evidence type="ECO:0000256" key="13">
    <source>
        <dbReference type="ARBA" id="ARBA00023049"/>
    </source>
</evidence>
<keyword evidence="12" id="KW-1133">Transmembrane helix</keyword>
<dbReference type="InterPro" id="IPR027417">
    <property type="entry name" value="P-loop_NTPase"/>
</dbReference>
<dbReference type="NCBIfam" id="TIGR01241">
    <property type="entry name" value="FtsH_fam"/>
    <property type="match status" value="1"/>
</dbReference>
<dbReference type="Pfam" id="PF17862">
    <property type="entry name" value="AAA_lid_3"/>
    <property type="match status" value="1"/>
</dbReference>
<evidence type="ECO:0000256" key="15">
    <source>
        <dbReference type="ARBA" id="ARBA00023136"/>
    </source>
</evidence>
<dbReference type="InterPro" id="IPR005936">
    <property type="entry name" value="FtsH"/>
</dbReference>
<dbReference type="GO" id="GO:0016887">
    <property type="term" value="F:ATP hydrolysis activity"/>
    <property type="evidence" value="ECO:0007669"/>
    <property type="project" value="EnsemblFungi"/>
</dbReference>
<dbReference type="InterPro" id="IPR041569">
    <property type="entry name" value="AAA_lid_3"/>
</dbReference>
<dbReference type="AlphaFoldDB" id="G8ZZU2"/>
<evidence type="ECO:0000256" key="2">
    <source>
        <dbReference type="ARBA" id="ARBA00004225"/>
    </source>
</evidence>
<dbReference type="Gene3D" id="3.40.1690.20">
    <property type="match status" value="1"/>
</dbReference>
<keyword evidence="15" id="KW-0472">Membrane</keyword>
<evidence type="ECO:0000256" key="6">
    <source>
        <dbReference type="ARBA" id="ARBA00022692"/>
    </source>
</evidence>
<evidence type="ECO:0000256" key="14">
    <source>
        <dbReference type="ARBA" id="ARBA00023128"/>
    </source>
</evidence>